<comment type="caution">
    <text evidence="2">The sequence shown here is derived from an EMBL/GenBank/DDBJ whole genome shotgun (WGS) entry which is preliminary data.</text>
</comment>
<evidence type="ECO:0000313" key="2">
    <source>
        <dbReference type="EMBL" id="KAG9235545.1"/>
    </source>
</evidence>
<accession>A0A9P8C6Q0</accession>
<evidence type="ECO:0000259" key="1">
    <source>
        <dbReference type="PROSITE" id="PS50076"/>
    </source>
</evidence>
<dbReference type="SUPFAM" id="SSF46565">
    <property type="entry name" value="Chaperone J-domain"/>
    <property type="match status" value="1"/>
</dbReference>
<dbReference type="EMBL" id="MU251429">
    <property type="protein sequence ID" value="KAG9235545.1"/>
    <property type="molecule type" value="Genomic_DNA"/>
</dbReference>
<evidence type="ECO:0000313" key="3">
    <source>
        <dbReference type="Proteomes" id="UP000824998"/>
    </source>
</evidence>
<proteinExistence type="predicted"/>
<dbReference type="InterPro" id="IPR051100">
    <property type="entry name" value="DnaJ_subfamily_B/C"/>
</dbReference>
<feature type="domain" description="J" evidence="1">
    <location>
        <begin position="9"/>
        <end position="70"/>
    </location>
</feature>
<dbReference type="GO" id="GO:0030544">
    <property type="term" value="F:Hsp70 protein binding"/>
    <property type="evidence" value="ECO:0007669"/>
    <property type="project" value="TreeGrafter"/>
</dbReference>
<reference evidence="2" key="1">
    <citation type="journal article" date="2021" name="IMA Fungus">
        <title>Genomic characterization of three marine fungi, including Emericellopsis atlantica sp. nov. with signatures of a generalist lifestyle and marine biomass degradation.</title>
        <authorList>
            <person name="Hagestad O.C."/>
            <person name="Hou L."/>
            <person name="Andersen J.H."/>
            <person name="Hansen E.H."/>
            <person name="Altermark B."/>
            <person name="Li C."/>
            <person name="Kuhnert E."/>
            <person name="Cox R.J."/>
            <person name="Crous P.W."/>
            <person name="Spatafora J.W."/>
            <person name="Lail K."/>
            <person name="Amirebrahimi M."/>
            <person name="Lipzen A."/>
            <person name="Pangilinan J."/>
            <person name="Andreopoulos W."/>
            <person name="Hayes R.D."/>
            <person name="Ng V."/>
            <person name="Grigoriev I.V."/>
            <person name="Jackson S.A."/>
            <person name="Sutton T.D.S."/>
            <person name="Dobson A.D.W."/>
            <person name="Rama T."/>
        </authorList>
    </citation>
    <scope>NUCLEOTIDE SEQUENCE</scope>
    <source>
        <strain evidence="2">TRa018bII</strain>
    </source>
</reference>
<sequence length="70" mass="8281">MANGFQVEDFYEVLGVPDFAELDVLREAYRKLALLLHPDKNRRPTATEEFQRLGRAWDTLRDPERRVAYD</sequence>
<dbReference type="Proteomes" id="UP000824998">
    <property type="component" value="Unassembled WGS sequence"/>
</dbReference>
<dbReference type="GO" id="GO:0071218">
    <property type="term" value="P:cellular response to misfolded protein"/>
    <property type="evidence" value="ECO:0007669"/>
    <property type="project" value="TreeGrafter"/>
</dbReference>
<dbReference type="Gene3D" id="1.10.287.110">
    <property type="entry name" value="DnaJ domain"/>
    <property type="match status" value="1"/>
</dbReference>
<dbReference type="AlphaFoldDB" id="A0A9P8C6Q0"/>
<dbReference type="SMART" id="SM00271">
    <property type="entry name" value="DnaJ"/>
    <property type="match status" value="1"/>
</dbReference>
<dbReference type="PROSITE" id="PS50076">
    <property type="entry name" value="DNAJ_2"/>
    <property type="match status" value="1"/>
</dbReference>
<name>A0A9P8C6Q0_9HELO</name>
<dbReference type="Pfam" id="PF00226">
    <property type="entry name" value="DnaJ"/>
    <property type="match status" value="1"/>
</dbReference>
<protein>
    <submittedName>
        <fullName evidence="2">DnaJ domain-containing protein</fullName>
    </submittedName>
</protein>
<dbReference type="GO" id="GO:0005789">
    <property type="term" value="C:endoplasmic reticulum membrane"/>
    <property type="evidence" value="ECO:0007669"/>
    <property type="project" value="TreeGrafter"/>
</dbReference>
<dbReference type="PROSITE" id="PS00636">
    <property type="entry name" value="DNAJ_1"/>
    <property type="match status" value="1"/>
</dbReference>
<dbReference type="InterPro" id="IPR036869">
    <property type="entry name" value="J_dom_sf"/>
</dbReference>
<dbReference type="PANTHER" id="PTHR43908:SF3">
    <property type="entry name" value="AT29763P-RELATED"/>
    <property type="match status" value="1"/>
</dbReference>
<dbReference type="CDD" id="cd06257">
    <property type="entry name" value="DnaJ"/>
    <property type="match status" value="1"/>
</dbReference>
<gene>
    <name evidence="2" type="ORF">BJ875DRAFT_373964</name>
</gene>
<keyword evidence="3" id="KW-1185">Reference proteome</keyword>
<organism evidence="2 3">
    <name type="scientific">Amylocarpus encephaloides</name>
    <dbReference type="NCBI Taxonomy" id="45428"/>
    <lineage>
        <taxon>Eukaryota</taxon>
        <taxon>Fungi</taxon>
        <taxon>Dikarya</taxon>
        <taxon>Ascomycota</taxon>
        <taxon>Pezizomycotina</taxon>
        <taxon>Leotiomycetes</taxon>
        <taxon>Helotiales</taxon>
        <taxon>Helotiales incertae sedis</taxon>
        <taxon>Amylocarpus</taxon>
    </lineage>
</organism>
<dbReference type="InterPro" id="IPR001623">
    <property type="entry name" value="DnaJ_domain"/>
</dbReference>
<dbReference type="PRINTS" id="PR00625">
    <property type="entry name" value="JDOMAIN"/>
</dbReference>
<dbReference type="PANTHER" id="PTHR43908">
    <property type="entry name" value="AT29763P-RELATED"/>
    <property type="match status" value="1"/>
</dbReference>
<dbReference type="OrthoDB" id="442087at2759"/>
<feature type="non-terminal residue" evidence="2">
    <location>
        <position position="70"/>
    </location>
</feature>
<dbReference type="InterPro" id="IPR018253">
    <property type="entry name" value="DnaJ_domain_CS"/>
</dbReference>